<evidence type="ECO:0000313" key="1">
    <source>
        <dbReference type="EMBL" id="GAA3284481.1"/>
    </source>
</evidence>
<accession>A0ABP6RFG8</accession>
<proteinExistence type="predicted"/>
<dbReference type="RefSeq" id="WP_344719867.1">
    <property type="nucleotide sequence ID" value="NZ_BAAAYG010000005.1"/>
</dbReference>
<evidence type="ECO:0000313" key="2">
    <source>
        <dbReference type="Proteomes" id="UP001501736"/>
    </source>
</evidence>
<keyword evidence="2" id="KW-1185">Reference proteome</keyword>
<gene>
    <name evidence="1" type="ORF">GCM10020260_15090</name>
</gene>
<comment type="caution">
    <text evidence="1">The sequence shown here is derived from an EMBL/GenBank/DDBJ whole genome shotgun (WGS) entry which is preliminary data.</text>
</comment>
<sequence>MSTPDITPAAWRDAFGYIQLWMRDDHDARRELLELGGMPMVDVIVGIFENIADRQGQDLEKLADAWRLTHEQLQDATDREGVG</sequence>
<reference evidence="2" key="1">
    <citation type="journal article" date="2019" name="Int. J. Syst. Evol. Microbiol.">
        <title>The Global Catalogue of Microorganisms (GCM) 10K type strain sequencing project: providing services to taxonomists for standard genome sequencing and annotation.</title>
        <authorList>
            <consortium name="The Broad Institute Genomics Platform"/>
            <consortium name="The Broad Institute Genome Sequencing Center for Infectious Disease"/>
            <person name="Wu L."/>
            <person name="Ma J."/>
        </authorList>
    </citation>
    <scope>NUCLEOTIDE SEQUENCE [LARGE SCALE GENOMIC DNA]</scope>
    <source>
        <strain evidence="2">JCM 11483</strain>
    </source>
</reference>
<name>A0ABP6RFG8_9MICC</name>
<dbReference type="Proteomes" id="UP001501736">
    <property type="component" value="Unassembled WGS sequence"/>
</dbReference>
<organism evidence="1 2">
    <name type="scientific">Nesterenkonia halobia</name>
    <dbReference type="NCBI Taxonomy" id="37922"/>
    <lineage>
        <taxon>Bacteria</taxon>
        <taxon>Bacillati</taxon>
        <taxon>Actinomycetota</taxon>
        <taxon>Actinomycetes</taxon>
        <taxon>Micrococcales</taxon>
        <taxon>Micrococcaceae</taxon>
        <taxon>Nesterenkonia</taxon>
    </lineage>
</organism>
<protein>
    <submittedName>
        <fullName evidence="1">Uncharacterized protein</fullName>
    </submittedName>
</protein>
<dbReference type="EMBL" id="BAAAYG010000005">
    <property type="protein sequence ID" value="GAA3284481.1"/>
    <property type="molecule type" value="Genomic_DNA"/>
</dbReference>